<dbReference type="Gene3D" id="1.10.287.80">
    <property type="entry name" value="ATP synthase, gamma subunit, helix hairpin domain"/>
    <property type="match status" value="2"/>
</dbReference>
<keyword evidence="12" id="KW-1185">Reference proteome</keyword>
<evidence type="ECO:0000256" key="9">
    <source>
        <dbReference type="ARBA" id="ARBA00023310"/>
    </source>
</evidence>
<dbReference type="STRING" id="857087.Metme_0846"/>
<keyword evidence="10" id="KW-0175">Coiled coil</keyword>
<feature type="coiled-coil region" evidence="10">
    <location>
        <begin position="229"/>
        <end position="263"/>
    </location>
</feature>
<keyword evidence="5" id="KW-0375">Hydrogen ion transport</keyword>
<dbReference type="eggNOG" id="COG0224">
    <property type="taxonomic scope" value="Bacteria"/>
</dbReference>
<dbReference type="Proteomes" id="UP000008888">
    <property type="component" value="Chromosome"/>
</dbReference>
<evidence type="ECO:0000256" key="3">
    <source>
        <dbReference type="ARBA" id="ARBA00007681"/>
    </source>
</evidence>
<evidence type="ECO:0000256" key="10">
    <source>
        <dbReference type="SAM" id="Coils"/>
    </source>
</evidence>
<dbReference type="AlphaFoldDB" id="G0A6I3"/>
<name>G0A6I3_METMM</name>
<comment type="similarity">
    <text evidence="3">Belongs to the ATPase gamma chain family.</text>
</comment>
<keyword evidence="7" id="KW-0472">Membrane</keyword>
<keyword evidence="8" id="KW-0139">CF(1)</keyword>
<dbReference type="HOGENOM" id="CLU_1007587_0_0_6"/>
<evidence type="ECO:0000256" key="6">
    <source>
        <dbReference type="ARBA" id="ARBA00023065"/>
    </source>
</evidence>
<sequence>MSQRQDIEAKLALYDELNGILGAMRSFALAELKRIGRRETAQQQVMDTLAKALQDLSAFLPAAAVSRLTAKNRMNDIWVLLGSTRGFCGSFNEDVIRVWREQAQPGNPAILVGERLQGLPGDDDSVCIAGAESGLDASAAIDRILDAVAGLRLDDPAEFGIIVCVRDEHAARCQRLWPLLSCMPESAGYPPLTLVPPMEVAAGVAEHYLYHSLLALLLCSIRVENHMRLMQMENALRHLDEGYEDLQRRRNRLRQEEIVQEIELMAGRRH</sequence>
<protein>
    <submittedName>
        <fullName evidence="11">ATP synthase F1, gamma subunit</fullName>
    </submittedName>
</protein>
<comment type="subcellular location">
    <subcellularLocation>
        <location evidence="2">Membrane</location>
        <topology evidence="2">Peripheral membrane protein</topology>
    </subcellularLocation>
</comment>
<dbReference type="OrthoDB" id="187217at2"/>
<dbReference type="KEGG" id="mmt:Metme_0846"/>
<evidence type="ECO:0000313" key="12">
    <source>
        <dbReference type="Proteomes" id="UP000008888"/>
    </source>
</evidence>
<evidence type="ECO:0000256" key="4">
    <source>
        <dbReference type="ARBA" id="ARBA00022448"/>
    </source>
</evidence>
<dbReference type="GO" id="GO:0046933">
    <property type="term" value="F:proton-transporting ATP synthase activity, rotational mechanism"/>
    <property type="evidence" value="ECO:0007669"/>
    <property type="project" value="InterPro"/>
</dbReference>
<comment type="function">
    <text evidence="1">Produces ATP from ADP in the presence of a proton gradient across the membrane. The gamma chain is believed to be important in regulating ATPase activity and the flow of protons through the CF(0) complex.</text>
</comment>
<reference key="2">
    <citation type="submission" date="2011-05" db="EMBL/GenBank/DDBJ databases">
        <title>Complete genome sequence of the aerobic marine methanotroph Methylomonas methanica MC09.</title>
        <authorList>
            <person name="Boden R."/>
            <person name="Cunliffe M."/>
            <person name="Scanlan J."/>
            <person name="Moussard H."/>
            <person name="Kits K.D."/>
            <person name="Klotz M."/>
            <person name="Jetten M."/>
            <person name="Vuilleumier S."/>
            <person name="Han J."/>
            <person name="Peters L."/>
            <person name="Mikhailova N."/>
            <person name="Teshima H."/>
            <person name="Tapia R."/>
            <person name="Kyrpides N."/>
            <person name="Ivanova N."/>
            <person name="Pagani I."/>
            <person name="Cheng J.-F."/>
            <person name="Goodwin L."/>
            <person name="Han C."/>
            <person name="Hauser L."/>
            <person name="Land M."/>
            <person name="Lapidus A."/>
            <person name="Lucas S."/>
            <person name="Pitluck S."/>
            <person name="Woyke T."/>
            <person name="Stein L.Y."/>
            <person name="Murrell C."/>
        </authorList>
    </citation>
    <scope>NUCLEOTIDE SEQUENCE</scope>
    <source>
        <strain>MC09</strain>
    </source>
</reference>
<dbReference type="GO" id="GO:0045259">
    <property type="term" value="C:proton-transporting ATP synthase complex"/>
    <property type="evidence" value="ECO:0007669"/>
    <property type="project" value="UniProtKB-KW"/>
</dbReference>
<evidence type="ECO:0000256" key="2">
    <source>
        <dbReference type="ARBA" id="ARBA00004170"/>
    </source>
</evidence>
<dbReference type="Pfam" id="PF00231">
    <property type="entry name" value="ATP-synt"/>
    <property type="match status" value="1"/>
</dbReference>
<reference evidence="12" key="3">
    <citation type="submission" date="2011-05" db="EMBL/GenBank/DDBJ databases">
        <title>Complete sequence of Methylomonas methanica MC09.</title>
        <authorList>
            <consortium name="US DOE Joint Genome Institute"/>
            <person name="Lucas S."/>
            <person name="Han J."/>
            <person name="Lapidus A."/>
            <person name="Cheng J.-F."/>
            <person name="Goodwin L."/>
            <person name="Pitluck S."/>
            <person name="Peters L."/>
            <person name="Mikhailova N."/>
            <person name="Teshima H."/>
            <person name="Han C."/>
            <person name="Tapia R."/>
            <person name="Land M."/>
            <person name="Hauser L."/>
            <person name="Kyrpides N."/>
            <person name="Ivanova N."/>
            <person name="Pagani I."/>
            <person name="Stein L."/>
            <person name="Woyke T."/>
        </authorList>
    </citation>
    <scope>NUCLEOTIDE SEQUENCE [LARGE SCALE GENOMIC DNA]</scope>
    <source>
        <strain evidence="12">MC09</strain>
    </source>
</reference>
<evidence type="ECO:0000256" key="8">
    <source>
        <dbReference type="ARBA" id="ARBA00023196"/>
    </source>
</evidence>
<dbReference type="InterPro" id="IPR000131">
    <property type="entry name" value="ATP_synth_F1_gsu"/>
</dbReference>
<evidence type="ECO:0000256" key="1">
    <source>
        <dbReference type="ARBA" id="ARBA00003456"/>
    </source>
</evidence>
<dbReference type="RefSeq" id="WP_013817552.1">
    <property type="nucleotide sequence ID" value="NC_015572.1"/>
</dbReference>
<reference evidence="11 12" key="1">
    <citation type="journal article" date="2011" name="J. Bacteriol.">
        <title>Complete Genome Sequence of the Aerobic Marine Methanotroph Methylomonas methanica MC09.</title>
        <authorList>
            <person name="Boden R."/>
            <person name="Cunliffe M."/>
            <person name="Scanlan J."/>
            <person name="Moussard H."/>
            <person name="Kits K.D."/>
            <person name="Klotz M.G."/>
            <person name="Jetten M.S."/>
            <person name="Vuilleumier S."/>
            <person name="Han J."/>
            <person name="Peters L."/>
            <person name="Mikhailova N."/>
            <person name="Teshima H."/>
            <person name="Tapia R."/>
            <person name="Kyrpides N."/>
            <person name="Ivanova N."/>
            <person name="Pagani I."/>
            <person name="Cheng J.F."/>
            <person name="Goodwin L."/>
            <person name="Han C."/>
            <person name="Hauser L."/>
            <person name="Land M.L."/>
            <person name="Lapidus A."/>
            <person name="Lucas S."/>
            <person name="Pitluck S."/>
            <person name="Woyke T."/>
            <person name="Stein L."/>
            <person name="Murrell J.C."/>
        </authorList>
    </citation>
    <scope>NUCLEOTIDE SEQUENCE [LARGE SCALE GENOMIC DNA]</scope>
    <source>
        <strain evidence="11 12">MC09</strain>
    </source>
</reference>
<evidence type="ECO:0000313" key="11">
    <source>
        <dbReference type="EMBL" id="AEF99284.1"/>
    </source>
</evidence>
<proteinExistence type="inferred from homology"/>
<organism evidence="11 12">
    <name type="scientific">Methylomonas methanica (strain DSM 25384 / MC09)</name>
    <dbReference type="NCBI Taxonomy" id="857087"/>
    <lineage>
        <taxon>Bacteria</taxon>
        <taxon>Pseudomonadati</taxon>
        <taxon>Pseudomonadota</taxon>
        <taxon>Gammaproteobacteria</taxon>
        <taxon>Methylococcales</taxon>
        <taxon>Methylococcaceae</taxon>
        <taxon>Methylomonas</taxon>
    </lineage>
</organism>
<dbReference type="SUPFAM" id="SSF52943">
    <property type="entry name" value="ATP synthase (F1-ATPase), gamma subunit"/>
    <property type="match status" value="1"/>
</dbReference>
<evidence type="ECO:0000256" key="7">
    <source>
        <dbReference type="ARBA" id="ARBA00023136"/>
    </source>
</evidence>
<keyword evidence="6" id="KW-0406">Ion transport</keyword>
<keyword evidence="4" id="KW-0813">Transport</keyword>
<dbReference type="EMBL" id="CP002738">
    <property type="protein sequence ID" value="AEF99284.1"/>
    <property type="molecule type" value="Genomic_DNA"/>
</dbReference>
<gene>
    <name evidence="11" type="ordered locus">Metme_0846</name>
</gene>
<dbReference type="InterPro" id="IPR035968">
    <property type="entry name" value="ATP_synth_F1_ATPase_gsu"/>
</dbReference>
<evidence type="ECO:0000256" key="5">
    <source>
        <dbReference type="ARBA" id="ARBA00022781"/>
    </source>
</evidence>
<keyword evidence="9" id="KW-0066">ATP synthesis</keyword>
<accession>G0A6I3</accession>